<dbReference type="GeneID" id="19108140"/>
<protein>
    <recommendedName>
        <fullName evidence="5">PNPLA domain-containing protein</fullName>
    </recommendedName>
</protein>
<proteinExistence type="predicted"/>
<name>M2MYT9_BAUPA</name>
<dbReference type="OrthoDB" id="1658288at2759"/>
<dbReference type="PANTHER" id="PTHR24185">
    <property type="entry name" value="CALCIUM-INDEPENDENT PHOSPHOLIPASE A2-GAMMA"/>
    <property type="match status" value="1"/>
</dbReference>
<dbReference type="SUPFAM" id="SSF52151">
    <property type="entry name" value="FabD/lysophospholipase-like"/>
    <property type="match status" value="1"/>
</dbReference>
<dbReference type="eggNOG" id="KOG4231">
    <property type="taxonomic scope" value="Eukaryota"/>
</dbReference>
<organism evidence="6 7">
    <name type="scientific">Baudoinia panamericana (strain UAMH 10762)</name>
    <name type="common">Angels' share fungus</name>
    <name type="synonym">Baudoinia compniacensis (strain UAMH 10762)</name>
    <dbReference type="NCBI Taxonomy" id="717646"/>
    <lineage>
        <taxon>Eukaryota</taxon>
        <taxon>Fungi</taxon>
        <taxon>Dikarya</taxon>
        <taxon>Ascomycota</taxon>
        <taxon>Pezizomycotina</taxon>
        <taxon>Dothideomycetes</taxon>
        <taxon>Dothideomycetidae</taxon>
        <taxon>Mycosphaerellales</taxon>
        <taxon>Teratosphaeriaceae</taxon>
        <taxon>Baudoinia</taxon>
    </lineage>
</organism>
<dbReference type="Proteomes" id="UP000011761">
    <property type="component" value="Unassembled WGS sequence"/>
</dbReference>
<keyword evidence="2 4" id="KW-0442">Lipid degradation</keyword>
<dbReference type="GO" id="GO:0019369">
    <property type="term" value="P:arachidonate metabolic process"/>
    <property type="evidence" value="ECO:0007669"/>
    <property type="project" value="TreeGrafter"/>
</dbReference>
<feature type="active site" description="Nucleophile" evidence="4">
    <location>
        <position position="78"/>
    </location>
</feature>
<evidence type="ECO:0000256" key="2">
    <source>
        <dbReference type="ARBA" id="ARBA00022963"/>
    </source>
</evidence>
<dbReference type="Pfam" id="PF01734">
    <property type="entry name" value="Patatin"/>
    <property type="match status" value="1"/>
</dbReference>
<dbReference type="PROSITE" id="PS51635">
    <property type="entry name" value="PNPLA"/>
    <property type="match status" value="1"/>
</dbReference>
<gene>
    <name evidence="6" type="ORF">BAUCODRAFT_127370</name>
</gene>
<dbReference type="GO" id="GO:0016020">
    <property type="term" value="C:membrane"/>
    <property type="evidence" value="ECO:0007669"/>
    <property type="project" value="TreeGrafter"/>
</dbReference>
<evidence type="ECO:0000256" key="4">
    <source>
        <dbReference type="PROSITE-ProRule" id="PRU01161"/>
    </source>
</evidence>
<dbReference type="GO" id="GO:0047499">
    <property type="term" value="F:calcium-independent phospholipase A2 activity"/>
    <property type="evidence" value="ECO:0007669"/>
    <property type="project" value="TreeGrafter"/>
</dbReference>
<feature type="short sequence motif" description="DGA/G" evidence="4">
    <location>
        <begin position="247"/>
        <end position="249"/>
    </location>
</feature>
<dbReference type="RefSeq" id="XP_007681776.1">
    <property type="nucleotide sequence ID" value="XM_007683586.1"/>
</dbReference>
<evidence type="ECO:0000313" key="6">
    <source>
        <dbReference type="EMBL" id="EMC91470.1"/>
    </source>
</evidence>
<evidence type="ECO:0000256" key="1">
    <source>
        <dbReference type="ARBA" id="ARBA00022801"/>
    </source>
</evidence>
<keyword evidence="7" id="KW-1185">Reference proteome</keyword>
<dbReference type="AlphaFoldDB" id="M2MYT9"/>
<evidence type="ECO:0000259" key="5">
    <source>
        <dbReference type="PROSITE" id="PS51635"/>
    </source>
</evidence>
<evidence type="ECO:0000256" key="3">
    <source>
        <dbReference type="ARBA" id="ARBA00023098"/>
    </source>
</evidence>
<feature type="domain" description="PNPLA" evidence="5">
    <location>
        <begin position="26"/>
        <end position="260"/>
    </location>
</feature>
<dbReference type="GO" id="GO:0046486">
    <property type="term" value="P:glycerolipid metabolic process"/>
    <property type="evidence" value="ECO:0007669"/>
    <property type="project" value="UniProtKB-ARBA"/>
</dbReference>
<dbReference type="PANTHER" id="PTHR24185:SF1">
    <property type="entry name" value="CALCIUM-INDEPENDENT PHOSPHOLIPASE A2-GAMMA"/>
    <property type="match status" value="1"/>
</dbReference>
<keyword evidence="1 4" id="KW-0378">Hydrolase</keyword>
<sequence>MKNTVPDVIPPGPRLPQLRKNGARLLACDGGGVKGVSSVLILDAIMEKVKQIEVHEGINLSPKPRKPCDYFDLAAGTSTGGLIALMLFRLRMNTKQCLDEYHNLASQIFAPTIFGFRTMGGLLGKCGLMLNMIASGAQFPRKPLEDAIRTVVDKYSDRDDQWKDYLVNPKSAMMFMCATVKDEGESVLLRSYTRPEGAAPVRSPVVDENDLVNSIKIVPAARATSAAPGYLPEEVWQYNNQTISFWDGGVLNNNPIEQLWNARYDLVERHQPPPAVSIVLSLGCGRPDVRHPRFIGKLMNMAIYYAQWFVANTAAKHADFERLANRMVDRGDQNSHLKYYRLDCPTGKAILDMADYTIMDDLEATTRKYIETDPDAIRMIDECARLLASRD</sequence>
<dbReference type="InterPro" id="IPR002641">
    <property type="entry name" value="PNPLA_dom"/>
</dbReference>
<dbReference type="HOGENOM" id="CLU_000288_144_2_1"/>
<dbReference type="EMBL" id="KB445564">
    <property type="protein sequence ID" value="EMC91470.1"/>
    <property type="molecule type" value="Genomic_DNA"/>
</dbReference>
<feature type="short sequence motif" description="GXGXXG" evidence="4">
    <location>
        <begin position="30"/>
        <end position="35"/>
    </location>
</feature>
<dbReference type="Gene3D" id="3.40.1090.10">
    <property type="entry name" value="Cytosolic phospholipase A2 catalytic domain"/>
    <property type="match status" value="1"/>
</dbReference>
<reference evidence="6 7" key="1">
    <citation type="journal article" date="2012" name="PLoS Pathog.">
        <title>Diverse lifestyles and strategies of plant pathogenesis encoded in the genomes of eighteen Dothideomycetes fungi.</title>
        <authorList>
            <person name="Ohm R.A."/>
            <person name="Feau N."/>
            <person name="Henrissat B."/>
            <person name="Schoch C.L."/>
            <person name="Horwitz B.A."/>
            <person name="Barry K.W."/>
            <person name="Condon B.J."/>
            <person name="Copeland A.C."/>
            <person name="Dhillon B."/>
            <person name="Glaser F."/>
            <person name="Hesse C.N."/>
            <person name="Kosti I."/>
            <person name="LaButti K."/>
            <person name="Lindquist E.A."/>
            <person name="Lucas S."/>
            <person name="Salamov A.A."/>
            <person name="Bradshaw R.E."/>
            <person name="Ciuffetti L."/>
            <person name="Hamelin R.C."/>
            <person name="Kema G.H.J."/>
            <person name="Lawrence C."/>
            <person name="Scott J.A."/>
            <person name="Spatafora J.W."/>
            <person name="Turgeon B.G."/>
            <person name="de Wit P.J.G.M."/>
            <person name="Zhong S."/>
            <person name="Goodwin S.B."/>
            <person name="Grigoriev I.V."/>
        </authorList>
    </citation>
    <scope>NUCLEOTIDE SEQUENCE [LARGE SCALE GENOMIC DNA]</scope>
    <source>
        <strain evidence="6 7">UAMH 10762</strain>
    </source>
</reference>
<dbReference type="InterPro" id="IPR016035">
    <property type="entry name" value="Acyl_Trfase/lysoPLipase"/>
</dbReference>
<dbReference type="KEGG" id="bcom:BAUCODRAFT_127370"/>
<feature type="active site" description="Proton acceptor" evidence="4">
    <location>
        <position position="247"/>
    </location>
</feature>
<dbReference type="OMA" id="VFVCAKN"/>
<evidence type="ECO:0000313" key="7">
    <source>
        <dbReference type="Proteomes" id="UP000011761"/>
    </source>
</evidence>
<feature type="short sequence motif" description="GXSXG" evidence="4">
    <location>
        <begin position="76"/>
        <end position="80"/>
    </location>
</feature>
<keyword evidence="3 4" id="KW-0443">Lipid metabolism</keyword>
<dbReference type="GO" id="GO:0016042">
    <property type="term" value="P:lipid catabolic process"/>
    <property type="evidence" value="ECO:0007669"/>
    <property type="project" value="UniProtKB-UniRule"/>
</dbReference>
<accession>M2MYT9</accession>